<feature type="signal peptide" evidence="1">
    <location>
        <begin position="1"/>
        <end position="23"/>
    </location>
</feature>
<protein>
    <submittedName>
        <fullName evidence="2">Uncharacterized protein</fullName>
    </submittedName>
</protein>
<evidence type="ECO:0000313" key="3">
    <source>
        <dbReference type="Proteomes" id="UP001139516"/>
    </source>
</evidence>
<dbReference type="EMBL" id="JALPRX010000046">
    <property type="protein sequence ID" value="MCK8785010.1"/>
    <property type="molecule type" value="Genomic_DNA"/>
</dbReference>
<organism evidence="2 3">
    <name type="scientific">Roseomonas acroporae</name>
    <dbReference type="NCBI Taxonomy" id="2937791"/>
    <lineage>
        <taxon>Bacteria</taxon>
        <taxon>Pseudomonadati</taxon>
        <taxon>Pseudomonadota</taxon>
        <taxon>Alphaproteobacteria</taxon>
        <taxon>Acetobacterales</taxon>
        <taxon>Roseomonadaceae</taxon>
        <taxon>Roseomonas</taxon>
    </lineage>
</organism>
<keyword evidence="3" id="KW-1185">Reference proteome</keyword>
<evidence type="ECO:0000256" key="1">
    <source>
        <dbReference type="SAM" id="SignalP"/>
    </source>
</evidence>
<proteinExistence type="predicted"/>
<dbReference type="Proteomes" id="UP001139516">
    <property type="component" value="Unassembled WGS sequence"/>
</dbReference>
<feature type="chain" id="PRO_5040944700" evidence="1">
    <location>
        <begin position="24"/>
        <end position="142"/>
    </location>
</feature>
<gene>
    <name evidence="2" type="ORF">M0638_11510</name>
</gene>
<sequence>MRRRIRAPFAAALLLAAANPVLAAAEEDHVLAALRAEIARVNALPPDRRSVKADATICGSLEQWHQAVRALMEGDLARMAAAPGCARLRRPVRVEVRGFPNPLSAQVRLVDPPDGVAAAGYTMPSAIVDSRAAQGGAERPGP</sequence>
<name>A0A9X2BXJ3_9PROT</name>
<dbReference type="RefSeq" id="WP_248667133.1">
    <property type="nucleotide sequence ID" value="NZ_JALPRX010000046.1"/>
</dbReference>
<comment type="caution">
    <text evidence="2">The sequence shown here is derived from an EMBL/GenBank/DDBJ whole genome shotgun (WGS) entry which is preliminary data.</text>
</comment>
<reference evidence="2" key="1">
    <citation type="submission" date="2022-04" db="EMBL/GenBank/DDBJ databases">
        <title>Roseomonas acroporae sp. nov., isolated from coral Acropora digitifera.</title>
        <authorList>
            <person name="Sun H."/>
        </authorList>
    </citation>
    <scope>NUCLEOTIDE SEQUENCE</scope>
    <source>
        <strain evidence="2">NAR14</strain>
    </source>
</reference>
<keyword evidence="1" id="KW-0732">Signal</keyword>
<accession>A0A9X2BXJ3</accession>
<dbReference type="AlphaFoldDB" id="A0A9X2BXJ3"/>
<evidence type="ECO:0000313" key="2">
    <source>
        <dbReference type="EMBL" id="MCK8785010.1"/>
    </source>
</evidence>